<organism evidence="2 3">
    <name type="scientific">Vitis vinifera</name>
    <name type="common">Grape</name>
    <dbReference type="NCBI Taxonomy" id="29760"/>
    <lineage>
        <taxon>Eukaryota</taxon>
        <taxon>Viridiplantae</taxon>
        <taxon>Streptophyta</taxon>
        <taxon>Embryophyta</taxon>
        <taxon>Tracheophyta</taxon>
        <taxon>Spermatophyta</taxon>
        <taxon>Magnoliopsida</taxon>
        <taxon>eudicotyledons</taxon>
        <taxon>Gunneridae</taxon>
        <taxon>Pentapetalae</taxon>
        <taxon>rosids</taxon>
        <taxon>Vitales</taxon>
        <taxon>Vitaceae</taxon>
        <taxon>Viteae</taxon>
        <taxon>Vitis</taxon>
    </lineage>
</organism>
<name>A0ABY9DZT2_VITVI</name>
<keyword evidence="3" id="KW-1185">Reference proteome</keyword>
<reference evidence="2 3" key="1">
    <citation type="journal article" date="2023" name="Hortic Res">
        <title>The complete reference genome for grapevine (Vitis vinifera L.) genetics and breeding.</title>
        <authorList>
            <person name="Shi X."/>
            <person name="Cao S."/>
            <person name="Wang X."/>
            <person name="Huang S."/>
            <person name="Wang Y."/>
            <person name="Liu Z."/>
            <person name="Liu W."/>
            <person name="Leng X."/>
            <person name="Peng Y."/>
            <person name="Wang N."/>
            <person name="Wang Y."/>
            <person name="Ma Z."/>
            <person name="Xu X."/>
            <person name="Zhang F."/>
            <person name="Xue H."/>
            <person name="Zhong H."/>
            <person name="Wang Y."/>
            <person name="Zhang K."/>
            <person name="Velt A."/>
            <person name="Avia K."/>
            <person name="Holtgrawe D."/>
            <person name="Grimplet J."/>
            <person name="Matus J.T."/>
            <person name="Ware D."/>
            <person name="Wu X."/>
            <person name="Wang H."/>
            <person name="Liu C."/>
            <person name="Fang Y."/>
            <person name="Rustenholz C."/>
            <person name="Cheng Z."/>
            <person name="Xiao H."/>
            <person name="Zhou Y."/>
        </authorList>
    </citation>
    <scope>NUCLEOTIDE SEQUENCE [LARGE SCALE GENOMIC DNA]</scope>
    <source>
        <strain evidence="3">cv. Pinot noir / PN40024</strain>
        <tissue evidence="2">Leaf</tissue>
    </source>
</reference>
<evidence type="ECO:0000256" key="1">
    <source>
        <dbReference type="SAM" id="MobiDB-lite"/>
    </source>
</evidence>
<proteinExistence type="predicted"/>
<evidence type="ECO:0000313" key="2">
    <source>
        <dbReference type="EMBL" id="WKA12837.1"/>
    </source>
</evidence>
<dbReference type="PANTHER" id="PTHR34112:SF18">
    <property type="entry name" value="C-JUN-AMINO-TERMINAL KINASE-INTERACTING PROTEIN"/>
    <property type="match status" value="1"/>
</dbReference>
<evidence type="ECO:0000313" key="3">
    <source>
        <dbReference type="Proteomes" id="UP001227230"/>
    </source>
</evidence>
<protein>
    <submittedName>
        <fullName evidence="2">Uncharacterized protein</fullName>
    </submittedName>
</protein>
<gene>
    <name evidence="2" type="ORF">VitviT2T_030189</name>
</gene>
<sequence length="138" mass="15322">MEKKQGPVPVVSCGNTAFIFDLDQFVTEDIMPVNEKEVDAFSVMTMKSFCHLCCSRYNTMCNPPGLPSITVGLNMAEALARAPSWACTTPQLPVNTHRLEELAFKQSRQLMHVTPPMPKSSAFNSSDKSKPPEDCRCH</sequence>
<dbReference type="PANTHER" id="PTHR34112">
    <property type="entry name" value="C-JUN-AMINO-TERMINAL KINASE-INTERACTING PROTEIN"/>
    <property type="match status" value="1"/>
</dbReference>
<accession>A0ABY9DZT2</accession>
<feature type="region of interest" description="Disordered" evidence="1">
    <location>
        <begin position="115"/>
        <end position="138"/>
    </location>
</feature>
<feature type="compositionally biased region" description="Basic and acidic residues" evidence="1">
    <location>
        <begin position="127"/>
        <end position="138"/>
    </location>
</feature>
<dbReference type="Proteomes" id="UP001227230">
    <property type="component" value="Chromosome 19"/>
</dbReference>
<dbReference type="EMBL" id="CP126666">
    <property type="protein sequence ID" value="WKA12837.1"/>
    <property type="molecule type" value="Genomic_DNA"/>
</dbReference>